<comment type="caution">
    <text evidence="1">The sequence shown here is derived from an EMBL/GenBank/DDBJ whole genome shotgun (WGS) entry which is preliminary data.</text>
</comment>
<gene>
    <name evidence="1" type="ORF">GCM10025876_09350</name>
</gene>
<evidence type="ECO:0000313" key="2">
    <source>
        <dbReference type="Proteomes" id="UP001157125"/>
    </source>
</evidence>
<evidence type="ECO:0000313" key="1">
    <source>
        <dbReference type="EMBL" id="GMA34731.1"/>
    </source>
</evidence>
<proteinExistence type="predicted"/>
<keyword evidence="2" id="KW-1185">Reference proteome</keyword>
<name>A0ABQ6IBA2_9MICO</name>
<accession>A0ABQ6IBA2</accession>
<dbReference type="RefSeq" id="WP_284327559.1">
    <property type="nucleotide sequence ID" value="NZ_BSUN01000001.1"/>
</dbReference>
<protein>
    <submittedName>
        <fullName evidence="1">Uncharacterized protein</fullName>
    </submittedName>
</protein>
<reference evidence="2" key="1">
    <citation type="journal article" date="2019" name="Int. J. Syst. Evol. Microbiol.">
        <title>The Global Catalogue of Microorganisms (GCM) 10K type strain sequencing project: providing services to taxonomists for standard genome sequencing and annotation.</title>
        <authorList>
            <consortium name="The Broad Institute Genomics Platform"/>
            <consortium name="The Broad Institute Genome Sequencing Center for Infectious Disease"/>
            <person name="Wu L."/>
            <person name="Ma J."/>
        </authorList>
    </citation>
    <scope>NUCLEOTIDE SEQUENCE [LARGE SCALE GENOMIC DNA]</scope>
    <source>
        <strain evidence="2">NBRC 112299</strain>
    </source>
</reference>
<sequence length="75" mass="7916">MYASDFFKTGDAVRVALAAPDVAETTGRLLSIDNYGVTLLLDGPPVVRFFPFASVAHMDGSEASDVRGRAIGALK</sequence>
<dbReference type="EMBL" id="BSUN01000001">
    <property type="protein sequence ID" value="GMA34731.1"/>
    <property type="molecule type" value="Genomic_DNA"/>
</dbReference>
<organism evidence="1 2">
    <name type="scientific">Demequina litorisediminis</name>
    <dbReference type="NCBI Taxonomy" id="1849022"/>
    <lineage>
        <taxon>Bacteria</taxon>
        <taxon>Bacillati</taxon>
        <taxon>Actinomycetota</taxon>
        <taxon>Actinomycetes</taxon>
        <taxon>Micrococcales</taxon>
        <taxon>Demequinaceae</taxon>
        <taxon>Demequina</taxon>
    </lineage>
</organism>
<dbReference type="Proteomes" id="UP001157125">
    <property type="component" value="Unassembled WGS sequence"/>
</dbReference>